<evidence type="ECO:0000313" key="3">
    <source>
        <dbReference type="Proteomes" id="UP000239210"/>
    </source>
</evidence>
<evidence type="ECO:0000313" key="2">
    <source>
        <dbReference type="EMBL" id="PRY49693.1"/>
    </source>
</evidence>
<feature type="transmembrane region" description="Helical" evidence="1">
    <location>
        <begin position="160"/>
        <end position="177"/>
    </location>
</feature>
<organism evidence="2 3">
    <name type="scientific">Geodermatophilus tzadiensis</name>
    <dbReference type="NCBI Taxonomy" id="1137988"/>
    <lineage>
        <taxon>Bacteria</taxon>
        <taxon>Bacillati</taxon>
        <taxon>Actinomycetota</taxon>
        <taxon>Actinomycetes</taxon>
        <taxon>Geodermatophilales</taxon>
        <taxon>Geodermatophilaceae</taxon>
        <taxon>Geodermatophilus</taxon>
    </lineage>
</organism>
<keyword evidence="1" id="KW-0812">Transmembrane</keyword>
<gene>
    <name evidence="2" type="ORF">LY71_105137</name>
</gene>
<sequence length="618" mass="59574">MASGPVPPPYSPGPPPVVLEPVAELSTRLRPPQVLLTVGVVLLVAAGLAGPALVGAGPARTGVLLLAAAAAGASAWAGGAGLRSTEEACAAAAAALALTGAAGDRTAGAGPAPLLLLAVVLLAVRLLRPEPLTWPLAAWVALQVAALRSLDLVAAGTPRTALLLAAALTGLGLTVVARPALARVALVTAAPWWVAGVAGGLVTAATADGADRWGSAALTVAVAAALLPVRLVRAVDSLLGPPRAVPVLAGLVAGGAVGAALSTDGVLALPAAGELGVLVVSAAAATLTGWRRGLLLPAAGAAGGVLVVLAVVQLAADARWASLVVLLLLTALPAAWVAAVRRDERPTAAPTALGCLAAAALLAVLAGLLPPGGCAAALTALYAASLATRPRSAADVRGPTGAVGAVSAAAALVVLAGHGAWGQLAAHLAVQGTLTWAWGLHRGRSAEADADAGAAAEAGSCRRIGAAEVVAAAWTCAALAGSAVVESWTLPAAAGLLLAAGPRLLDGREPSWPTWGPGLLTAAVPSTVAAVVQPGALRPVLVLAVAAGVVALPGRMALRAPLVTAAATAVALAVGLAVAVLPLPVAGVLVVGGALLALGARRESRAVAGLGARLSELR</sequence>
<feature type="transmembrane region" description="Helical" evidence="1">
    <location>
        <begin position="402"/>
        <end position="421"/>
    </location>
</feature>
<reference evidence="2 3" key="1">
    <citation type="submission" date="2018-03" db="EMBL/GenBank/DDBJ databases">
        <title>Genomic Encyclopedia of Archaeal and Bacterial Type Strains, Phase II (KMG-II): from individual species to whole genera.</title>
        <authorList>
            <person name="Goeker M."/>
        </authorList>
    </citation>
    <scope>NUCLEOTIDE SEQUENCE [LARGE SCALE GENOMIC DNA]</scope>
    <source>
        <strain evidence="2 3">DSM 45416</strain>
    </source>
</reference>
<keyword evidence="1" id="KW-0472">Membrane</keyword>
<proteinExistence type="predicted"/>
<protein>
    <submittedName>
        <fullName evidence="2">Uncharacterized protein</fullName>
    </submittedName>
</protein>
<feature type="transmembrane region" description="Helical" evidence="1">
    <location>
        <begin position="34"/>
        <end position="54"/>
    </location>
</feature>
<feature type="transmembrane region" description="Helical" evidence="1">
    <location>
        <begin position="267"/>
        <end position="287"/>
    </location>
</feature>
<feature type="transmembrane region" description="Helical" evidence="1">
    <location>
        <begin position="213"/>
        <end position="232"/>
    </location>
</feature>
<feature type="transmembrane region" description="Helical" evidence="1">
    <location>
        <begin position="244"/>
        <end position="261"/>
    </location>
</feature>
<dbReference type="AlphaFoldDB" id="A0A2T0TVL1"/>
<feature type="transmembrane region" description="Helical" evidence="1">
    <location>
        <begin position="352"/>
        <end position="382"/>
    </location>
</feature>
<accession>A0A2T0TVL1</accession>
<feature type="transmembrane region" description="Helical" evidence="1">
    <location>
        <begin position="570"/>
        <end position="598"/>
    </location>
</feature>
<feature type="transmembrane region" description="Helical" evidence="1">
    <location>
        <begin position="320"/>
        <end position="340"/>
    </location>
</feature>
<feature type="transmembrane region" description="Helical" evidence="1">
    <location>
        <begin position="184"/>
        <end position="207"/>
    </location>
</feature>
<feature type="transmembrane region" description="Helical" evidence="1">
    <location>
        <begin position="540"/>
        <end position="558"/>
    </location>
</feature>
<dbReference type="NCBIfam" id="NF047321">
    <property type="entry name" value="SCO7613_CTERM"/>
    <property type="match status" value="1"/>
</dbReference>
<feature type="transmembrane region" description="Helical" evidence="1">
    <location>
        <begin position="294"/>
        <end position="314"/>
    </location>
</feature>
<dbReference type="Proteomes" id="UP000239210">
    <property type="component" value="Unassembled WGS sequence"/>
</dbReference>
<dbReference type="EMBL" id="PVTG01000005">
    <property type="protein sequence ID" value="PRY49693.1"/>
    <property type="molecule type" value="Genomic_DNA"/>
</dbReference>
<dbReference type="InterPro" id="IPR058062">
    <property type="entry name" value="SCO7613_C"/>
</dbReference>
<keyword evidence="3" id="KW-1185">Reference proteome</keyword>
<keyword evidence="1" id="KW-1133">Transmembrane helix</keyword>
<feature type="transmembrane region" description="Helical" evidence="1">
    <location>
        <begin position="61"/>
        <end position="78"/>
    </location>
</feature>
<comment type="caution">
    <text evidence="2">The sequence shown here is derived from an EMBL/GenBank/DDBJ whole genome shotgun (WGS) entry which is preliminary data.</text>
</comment>
<dbReference type="RefSeq" id="WP_146146092.1">
    <property type="nucleotide sequence ID" value="NZ_PVTG01000005.1"/>
</dbReference>
<name>A0A2T0TVL1_9ACTN</name>
<evidence type="ECO:0000256" key="1">
    <source>
        <dbReference type="SAM" id="Phobius"/>
    </source>
</evidence>